<dbReference type="EMBL" id="SIXF01000021">
    <property type="protein sequence ID" value="TBO40557.1"/>
    <property type="molecule type" value="Genomic_DNA"/>
</dbReference>
<evidence type="ECO:0000313" key="2">
    <source>
        <dbReference type="EMBL" id="TBO40557.1"/>
    </source>
</evidence>
<dbReference type="OrthoDB" id="3238779at2"/>
<evidence type="ECO:0000313" key="3">
    <source>
        <dbReference type="Proteomes" id="UP000291819"/>
    </source>
</evidence>
<protein>
    <submittedName>
        <fullName evidence="2">Transposase</fullName>
    </submittedName>
</protein>
<comment type="caution">
    <text evidence="2">The sequence shown here is derived from an EMBL/GenBank/DDBJ whole genome shotgun (WGS) entry which is preliminary data.</text>
</comment>
<dbReference type="PANTHER" id="PTHR33498:SF1">
    <property type="entry name" value="TRANSPOSASE FOR INSERTION SEQUENCE ELEMENT IS1557"/>
    <property type="match status" value="1"/>
</dbReference>
<dbReference type="AlphaFoldDB" id="A0A4Q9H9C5"/>
<feature type="domain" description="Transposase IS204/IS1001/IS1096/IS1165 DDE" evidence="1">
    <location>
        <begin position="63"/>
        <end position="179"/>
    </location>
</feature>
<dbReference type="Proteomes" id="UP000291819">
    <property type="component" value="Unassembled WGS sequence"/>
</dbReference>
<keyword evidence="3" id="KW-1185">Reference proteome</keyword>
<dbReference type="RefSeq" id="WP_131031423.1">
    <property type="nucleotide sequence ID" value="NZ_SIXF01000021.1"/>
</dbReference>
<organism evidence="2 3">
    <name type="scientific">Pedobacter kyonggii</name>
    <dbReference type="NCBI Taxonomy" id="1926871"/>
    <lineage>
        <taxon>Bacteria</taxon>
        <taxon>Pseudomonadati</taxon>
        <taxon>Bacteroidota</taxon>
        <taxon>Sphingobacteriia</taxon>
        <taxon>Sphingobacteriales</taxon>
        <taxon>Sphingobacteriaceae</taxon>
        <taxon>Pedobacter</taxon>
    </lineage>
</organism>
<dbReference type="Pfam" id="PF01610">
    <property type="entry name" value="DDE_Tnp_ISL3"/>
    <property type="match status" value="1"/>
</dbReference>
<evidence type="ECO:0000259" key="1">
    <source>
        <dbReference type="Pfam" id="PF01610"/>
    </source>
</evidence>
<dbReference type="InterPro" id="IPR047951">
    <property type="entry name" value="Transpos_ISL3"/>
</dbReference>
<dbReference type="InterPro" id="IPR002560">
    <property type="entry name" value="Transposase_DDE"/>
</dbReference>
<gene>
    <name evidence="2" type="ORF">EYS08_18060</name>
</gene>
<name>A0A4Q9H9C5_9SPHI</name>
<accession>A0A4Q9H9C5</accession>
<reference evidence="2 3" key="1">
    <citation type="submission" date="2019-02" db="EMBL/GenBank/DDBJ databases">
        <title>Pedobacter kyonggii whole genome sequence analysis.</title>
        <authorList>
            <person name="Dahal R.H."/>
        </authorList>
    </citation>
    <scope>NUCLEOTIDE SEQUENCE [LARGE SCALE GENOMIC DNA]</scope>
    <source>
        <strain evidence="2 3">K-4-11-1</strain>
    </source>
</reference>
<proteinExistence type="predicted"/>
<sequence>MQEENRVKTYRELHKTIVEMGFNGKYTQFCNKMNELKNTQPALRPKSTGPILVKTWSPTRLSLMLYMEPWELKRADDKDFLKLLFEKYPQMKKMEKLVKGFKNLFKTKKDGTLKTWIEEVFESDCGLNNFAKNILKDYDAVNNAVITNISNGQVEGQVNRIKTIKRKMYGKAGFQLLRKMVLAKSA</sequence>
<dbReference type="PANTHER" id="PTHR33498">
    <property type="entry name" value="TRANSPOSASE FOR INSERTION SEQUENCE ELEMENT IS1557"/>
    <property type="match status" value="1"/>
</dbReference>